<sequence length="338" mass="37679">MKNPLTLVAKAGYRLLSVSVASRVSDIYLGAKFDYLAHFAKNFAPNIPTPKVTLVIPVYNVERYLELCLKSVRAQRYPNLDVILVNDGSTDGSLAIARKYQEKLPLHIVDQENAGLGAARNAGVASIQSTDFLMFLDSDDALAPGALNALVGQAIATGSDFVIGDTTRMKGLTRLKRRDTRELFAMGNQLRKTFAELPKAIQDLTAWNRLFRFDFYKASQIEFPNGVFFEDMAPMTKALVESKQFDVLAETVIFWRVRTEGAKSITQETGQSQKITDRLASLSLQKKMILSAIASGRATSENLAEFYSRIKNHDFKLYEKTASQKQLDLFAEFLEPGI</sequence>
<reference evidence="2" key="1">
    <citation type="submission" date="2020-05" db="EMBL/GenBank/DDBJ databases">
        <authorList>
            <person name="Chiriac C."/>
            <person name="Salcher M."/>
            <person name="Ghai R."/>
            <person name="Kavagutti S V."/>
        </authorList>
    </citation>
    <scope>NUCLEOTIDE SEQUENCE</scope>
</reference>
<dbReference type="GO" id="GO:0016758">
    <property type="term" value="F:hexosyltransferase activity"/>
    <property type="evidence" value="ECO:0007669"/>
    <property type="project" value="UniProtKB-ARBA"/>
</dbReference>
<dbReference type="EMBL" id="CAEZSZ010000065">
    <property type="protein sequence ID" value="CAB4556437.1"/>
    <property type="molecule type" value="Genomic_DNA"/>
</dbReference>
<dbReference type="CDD" id="cd00761">
    <property type="entry name" value="Glyco_tranf_GTA_type"/>
    <property type="match status" value="1"/>
</dbReference>
<gene>
    <name evidence="2" type="ORF">UFOPK1561_00629</name>
</gene>
<accession>A0A6J6CYA8</accession>
<dbReference type="SUPFAM" id="SSF53448">
    <property type="entry name" value="Nucleotide-diphospho-sugar transferases"/>
    <property type="match status" value="1"/>
</dbReference>
<proteinExistence type="predicted"/>
<evidence type="ECO:0000313" key="2">
    <source>
        <dbReference type="EMBL" id="CAB4556437.1"/>
    </source>
</evidence>
<dbReference type="PANTHER" id="PTHR22916:SF3">
    <property type="entry name" value="UDP-GLCNAC:BETAGAL BETA-1,3-N-ACETYLGLUCOSAMINYLTRANSFERASE-LIKE PROTEIN 1"/>
    <property type="match status" value="1"/>
</dbReference>
<dbReference type="Gene3D" id="3.90.550.10">
    <property type="entry name" value="Spore Coat Polysaccharide Biosynthesis Protein SpsA, Chain A"/>
    <property type="match status" value="1"/>
</dbReference>
<dbReference type="AlphaFoldDB" id="A0A6J6CYA8"/>
<dbReference type="Pfam" id="PF00535">
    <property type="entry name" value="Glycos_transf_2"/>
    <property type="match status" value="1"/>
</dbReference>
<feature type="domain" description="Glycosyltransferase 2-like" evidence="1">
    <location>
        <begin position="54"/>
        <end position="217"/>
    </location>
</feature>
<organism evidence="2">
    <name type="scientific">freshwater metagenome</name>
    <dbReference type="NCBI Taxonomy" id="449393"/>
    <lineage>
        <taxon>unclassified sequences</taxon>
        <taxon>metagenomes</taxon>
        <taxon>ecological metagenomes</taxon>
    </lineage>
</organism>
<dbReference type="InterPro" id="IPR029044">
    <property type="entry name" value="Nucleotide-diphossugar_trans"/>
</dbReference>
<dbReference type="InterPro" id="IPR001173">
    <property type="entry name" value="Glyco_trans_2-like"/>
</dbReference>
<name>A0A6J6CYA8_9ZZZZ</name>
<dbReference type="PANTHER" id="PTHR22916">
    <property type="entry name" value="GLYCOSYLTRANSFERASE"/>
    <property type="match status" value="1"/>
</dbReference>
<evidence type="ECO:0000259" key="1">
    <source>
        <dbReference type="Pfam" id="PF00535"/>
    </source>
</evidence>
<protein>
    <submittedName>
        <fullName evidence="2">Unannotated protein</fullName>
    </submittedName>
</protein>